<dbReference type="AlphaFoldDB" id="A0A8J9YE62"/>
<gene>
    <name evidence="2" type="ORF">BINO364_LOCUS14249</name>
</gene>
<evidence type="ECO:0000313" key="2">
    <source>
        <dbReference type="EMBL" id="CAH0729099.1"/>
    </source>
</evidence>
<name>A0A8J9YE62_9NEOP</name>
<dbReference type="EMBL" id="OV170228">
    <property type="protein sequence ID" value="CAH0729099.1"/>
    <property type="molecule type" value="Genomic_DNA"/>
</dbReference>
<protein>
    <submittedName>
        <fullName evidence="2">Uncharacterized protein</fullName>
    </submittedName>
</protein>
<organism evidence="2 3">
    <name type="scientific">Brenthis ino</name>
    <name type="common">lesser marbled fritillary</name>
    <dbReference type="NCBI Taxonomy" id="405034"/>
    <lineage>
        <taxon>Eukaryota</taxon>
        <taxon>Metazoa</taxon>
        <taxon>Ecdysozoa</taxon>
        <taxon>Arthropoda</taxon>
        <taxon>Hexapoda</taxon>
        <taxon>Insecta</taxon>
        <taxon>Pterygota</taxon>
        <taxon>Neoptera</taxon>
        <taxon>Endopterygota</taxon>
        <taxon>Lepidoptera</taxon>
        <taxon>Glossata</taxon>
        <taxon>Ditrysia</taxon>
        <taxon>Papilionoidea</taxon>
        <taxon>Nymphalidae</taxon>
        <taxon>Heliconiinae</taxon>
        <taxon>Argynnini</taxon>
        <taxon>Brenthis</taxon>
    </lineage>
</organism>
<feature type="non-terminal residue" evidence="2">
    <location>
        <position position="76"/>
    </location>
</feature>
<feature type="region of interest" description="Disordered" evidence="1">
    <location>
        <begin position="1"/>
        <end position="27"/>
    </location>
</feature>
<keyword evidence="3" id="KW-1185">Reference proteome</keyword>
<dbReference type="Proteomes" id="UP000838878">
    <property type="component" value="Chromosome 8"/>
</dbReference>
<evidence type="ECO:0000256" key="1">
    <source>
        <dbReference type="SAM" id="MobiDB-lite"/>
    </source>
</evidence>
<accession>A0A8J9YE62</accession>
<sequence length="76" mass="8580">MGSYVLPGATHTDAPPRTPTHHHAQRRTPDQLLSGAMALISRLGCAFVLEDLSCFNYYLSFLLCENSEYNGRKYFK</sequence>
<proteinExistence type="predicted"/>
<evidence type="ECO:0000313" key="3">
    <source>
        <dbReference type="Proteomes" id="UP000838878"/>
    </source>
</evidence>
<reference evidence="2" key="1">
    <citation type="submission" date="2021-12" db="EMBL/GenBank/DDBJ databases">
        <authorList>
            <person name="Martin H S."/>
        </authorList>
    </citation>
    <scope>NUCLEOTIDE SEQUENCE</scope>
</reference>